<organism evidence="3 4">
    <name type="scientific">Streptomyces xiangluensis</name>
    <dbReference type="NCBI Taxonomy" id="2665720"/>
    <lineage>
        <taxon>Bacteria</taxon>
        <taxon>Bacillati</taxon>
        <taxon>Actinomycetota</taxon>
        <taxon>Actinomycetes</taxon>
        <taxon>Kitasatosporales</taxon>
        <taxon>Streptomycetaceae</taxon>
        <taxon>Streptomyces</taxon>
    </lineage>
</organism>
<dbReference type="RefSeq" id="WP_386349829.1">
    <property type="nucleotide sequence ID" value="NZ_JBHSFG010000072.1"/>
</dbReference>
<feature type="compositionally biased region" description="Basic and acidic residues" evidence="1">
    <location>
        <begin position="307"/>
        <end position="318"/>
    </location>
</feature>
<evidence type="ECO:0000313" key="4">
    <source>
        <dbReference type="Proteomes" id="UP001596012"/>
    </source>
</evidence>
<name>A0ABV8YXG1_9ACTN</name>
<dbReference type="Proteomes" id="UP001596012">
    <property type="component" value="Unassembled WGS sequence"/>
</dbReference>
<keyword evidence="4" id="KW-1185">Reference proteome</keyword>
<dbReference type="EMBL" id="JBHSFG010000072">
    <property type="protein sequence ID" value="MFC4469939.1"/>
    <property type="molecule type" value="Genomic_DNA"/>
</dbReference>
<feature type="domain" description="DUF4132" evidence="2">
    <location>
        <begin position="104"/>
        <end position="248"/>
    </location>
</feature>
<feature type="region of interest" description="Disordered" evidence="1">
    <location>
        <begin position="241"/>
        <end position="336"/>
    </location>
</feature>
<dbReference type="InterPro" id="IPR025406">
    <property type="entry name" value="DUF4132"/>
</dbReference>
<comment type="caution">
    <text evidence="3">The sequence shown here is derived from an EMBL/GenBank/DDBJ whole genome shotgun (WGS) entry which is preliminary data.</text>
</comment>
<sequence>MLRHSAGMYLQPLPYAYHLPARGALAALLATAGEPGVGAQRRALPGLPPQAARVANEVLDKITAAELPPHISLETLLIGRGEYTVSMKVRPDGGVVLEFRDAKGRVLVGVPRELSEERPATLAALRRRLLTVRARADRERGELAEMFATGTELTGRQWYGRWLYSPTAAPMNEALIWERRSPSGTATGLPVRTPAGAWLLCGVGGAAHEVGPEDTVRLWQPSLADRAEVSAWRARLRRHKVRQPTPQLPPGFASVVRNRPRRMTSRPAIHHTRGRDPAQNAPTVRDHHRSDLASGEAGNSVTASESPEPRRIRRDATPSHRGTTSPETRSEADQIT</sequence>
<feature type="compositionally biased region" description="Basic residues" evidence="1">
    <location>
        <begin position="258"/>
        <end position="273"/>
    </location>
</feature>
<dbReference type="Pfam" id="PF13569">
    <property type="entry name" value="DUF4132"/>
    <property type="match status" value="1"/>
</dbReference>
<evidence type="ECO:0000313" key="3">
    <source>
        <dbReference type="EMBL" id="MFC4469939.1"/>
    </source>
</evidence>
<reference evidence="4" key="1">
    <citation type="journal article" date="2019" name="Int. J. Syst. Evol. Microbiol.">
        <title>The Global Catalogue of Microorganisms (GCM) 10K type strain sequencing project: providing services to taxonomists for standard genome sequencing and annotation.</title>
        <authorList>
            <consortium name="The Broad Institute Genomics Platform"/>
            <consortium name="The Broad Institute Genome Sequencing Center for Infectious Disease"/>
            <person name="Wu L."/>
            <person name="Ma J."/>
        </authorList>
    </citation>
    <scope>NUCLEOTIDE SEQUENCE [LARGE SCALE GENOMIC DNA]</scope>
    <source>
        <strain evidence="4">DT43</strain>
    </source>
</reference>
<protein>
    <submittedName>
        <fullName evidence="3">DUF4132 domain-containing protein</fullName>
    </submittedName>
</protein>
<evidence type="ECO:0000256" key="1">
    <source>
        <dbReference type="SAM" id="MobiDB-lite"/>
    </source>
</evidence>
<accession>A0ABV8YXG1</accession>
<evidence type="ECO:0000259" key="2">
    <source>
        <dbReference type="Pfam" id="PF13569"/>
    </source>
</evidence>
<gene>
    <name evidence="3" type="ORF">ACFPH6_36490</name>
</gene>
<proteinExistence type="predicted"/>